<proteinExistence type="predicted"/>
<evidence type="ECO:0000313" key="4">
    <source>
        <dbReference type="Proteomes" id="UP000198717"/>
    </source>
</evidence>
<gene>
    <name evidence="2" type="ORF">MVI01_64030</name>
    <name evidence="3" type="ORF">SAMN04488504_108148</name>
</gene>
<accession>A0A511HQ40</accession>
<sequence>MSTMSLTSLALDLGSLQRSDTTTVEILHPVSGDATGMKVVVHGVDSPTYREADRALRNRRLHKLQHSGRNTKITAEGTDADGLELLVRCTASWEGFMENGQPLPFTKDNARRVYEEHRWLRRQVDEAVTDAASFFGKSPSSSSASPSTSSD</sequence>
<evidence type="ECO:0000313" key="2">
    <source>
        <dbReference type="EMBL" id="GEL74619.1"/>
    </source>
</evidence>
<evidence type="ECO:0000313" key="3">
    <source>
        <dbReference type="EMBL" id="SDE54486.1"/>
    </source>
</evidence>
<protein>
    <submittedName>
        <fullName evidence="2">Uncharacterized protein</fullName>
    </submittedName>
</protein>
<evidence type="ECO:0000256" key="1">
    <source>
        <dbReference type="SAM" id="MobiDB-lite"/>
    </source>
</evidence>
<dbReference type="Proteomes" id="UP000198717">
    <property type="component" value="Unassembled WGS sequence"/>
</dbReference>
<evidence type="ECO:0000313" key="5">
    <source>
        <dbReference type="Proteomes" id="UP000321224"/>
    </source>
</evidence>
<keyword evidence="4" id="KW-1185">Reference proteome</keyword>
<dbReference type="AlphaFoldDB" id="A0A511HQ40"/>
<comment type="caution">
    <text evidence="2">The sequence shown here is derived from an EMBL/GenBank/DDBJ whole genome shotgun (WGS) entry which is preliminary data.</text>
</comment>
<feature type="region of interest" description="Disordered" evidence="1">
    <location>
        <begin position="132"/>
        <end position="151"/>
    </location>
</feature>
<feature type="compositionally biased region" description="Low complexity" evidence="1">
    <location>
        <begin position="138"/>
        <end position="151"/>
    </location>
</feature>
<organism evidence="2 5">
    <name type="scientific">Myxococcus virescens</name>
    <dbReference type="NCBI Taxonomy" id="83456"/>
    <lineage>
        <taxon>Bacteria</taxon>
        <taxon>Pseudomonadati</taxon>
        <taxon>Myxococcota</taxon>
        <taxon>Myxococcia</taxon>
        <taxon>Myxococcales</taxon>
        <taxon>Cystobacterineae</taxon>
        <taxon>Myxococcaceae</taxon>
        <taxon>Myxococcus</taxon>
    </lineage>
</organism>
<reference evidence="3 4" key="1">
    <citation type="submission" date="2016-10" db="EMBL/GenBank/DDBJ databases">
        <authorList>
            <person name="Varghese N."/>
            <person name="Submissions S."/>
        </authorList>
    </citation>
    <scope>NUCLEOTIDE SEQUENCE [LARGE SCALE GENOMIC DNA]</scope>
    <source>
        <strain evidence="3 4">DSM 2260</strain>
    </source>
</reference>
<dbReference type="EMBL" id="FNAJ01000008">
    <property type="protein sequence ID" value="SDE54486.1"/>
    <property type="molecule type" value="Genomic_DNA"/>
</dbReference>
<dbReference type="EMBL" id="BJVY01000051">
    <property type="protein sequence ID" value="GEL74619.1"/>
    <property type="molecule type" value="Genomic_DNA"/>
</dbReference>
<reference evidence="2 5" key="2">
    <citation type="submission" date="2019-07" db="EMBL/GenBank/DDBJ databases">
        <title>Whole genome shotgun sequence of Myxococcus virescens NBRC 100334.</title>
        <authorList>
            <person name="Hosoyama A."/>
            <person name="Uohara A."/>
            <person name="Ohji S."/>
            <person name="Ichikawa N."/>
        </authorList>
    </citation>
    <scope>NUCLEOTIDE SEQUENCE [LARGE SCALE GENOMIC DNA]</scope>
    <source>
        <strain evidence="2 5">NBRC 100334</strain>
    </source>
</reference>
<name>A0A511HQ40_9BACT</name>
<dbReference type="Proteomes" id="UP000321224">
    <property type="component" value="Unassembled WGS sequence"/>
</dbReference>